<name>A0ABM1RPW6_CAMSA</name>
<sequence>MLTTELRRYKASKKKSGFAWNNIIKNYVLGNVHNRSTNLAWYKDVDTVYLPMNWGKRHWVALVIRLRKGNIFVLDPLIINTPPKKVPHLMRPVIDLLPVIVKEFVDPALVDCPLPHVFSLERLPNVYQNDRTGDCGPLAVKFIELHALKVMPDSLTEDLVDKLRMSYAVDVYQEFVVPLTN</sequence>
<evidence type="ECO:0000256" key="2">
    <source>
        <dbReference type="ARBA" id="ARBA00022670"/>
    </source>
</evidence>
<accession>A0ABM1RPW6</accession>
<evidence type="ECO:0000313" key="6">
    <source>
        <dbReference type="RefSeq" id="XP_019101054.1"/>
    </source>
</evidence>
<evidence type="ECO:0000313" key="5">
    <source>
        <dbReference type="Proteomes" id="UP000694864"/>
    </source>
</evidence>
<keyword evidence="5" id="KW-1185">Reference proteome</keyword>
<proteinExistence type="inferred from homology"/>
<keyword evidence="2" id="KW-0645">Protease</keyword>
<evidence type="ECO:0000256" key="3">
    <source>
        <dbReference type="ARBA" id="ARBA00022801"/>
    </source>
</evidence>
<dbReference type="InterPro" id="IPR038765">
    <property type="entry name" value="Papain-like_cys_pep_sf"/>
</dbReference>
<dbReference type="Pfam" id="PF02902">
    <property type="entry name" value="Peptidase_C48"/>
    <property type="match status" value="1"/>
</dbReference>
<gene>
    <name evidence="6" type="primary">LOC109132991</name>
</gene>
<reference evidence="6" key="2">
    <citation type="submission" date="2025-08" db="UniProtKB">
        <authorList>
            <consortium name="RefSeq"/>
        </authorList>
    </citation>
    <scope>IDENTIFICATION</scope>
    <source>
        <tissue evidence="6">Leaf</tissue>
    </source>
</reference>
<evidence type="ECO:0000259" key="4">
    <source>
        <dbReference type="PROSITE" id="PS50600"/>
    </source>
</evidence>
<evidence type="ECO:0000256" key="1">
    <source>
        <dbReference type="ARBA" id="ARBA00005234"/>
    </source>
</evidence>
<feature type="domain" description="Ubiquitin-like protease family profile" evidence="4">
    <location>
        <begin position="1"/>
        <end position="146"/>
    </location>
</feature>
<organism evidence="5 6">
    <name type="scientific">Camelina sativa</name>
    <name type="common">False flax</name>
    <name type="synonym">Myagrum sativum</name>
    <dbReference type="NCBI Taxonomy" id="90675"/>
    <lineage>
        <taxon>Eukaryota</taxon>
        <taxon>Viridiplantae</taxon>
        <taxon>Streptophyta</taxon>
        <taxon>Embryophyta</taxon>
        <taxon>Tracheophyta</taxon>
        <taxon>Spermatophyta</taxon>
        <taxon>Magnoliopsida</taxon>
        <taxon>eudicotyledons</taxon>
        <taxon>Gunneridae</taxon>
        <taxon>Pentapetalae</taxon>
        <taxon>rosids</taxon>
        <taxon>malvids</taxon>
        <taxon>Brassicales</taxon>
        <taxon>Brassicaceae</taxon>
        <taxon>Camelineae</taxon>
        <taxon>Camelina</taxon>
    </lineage>
</organism>
<dbReference type="GeneID" id="109132991"/>
<dbReference type="RefSeq" id="XP_019101054.1">
    <property type="nucleotide sequence ID" value="XM_019245509.1"/>
</dbReference>
<dbReference type="Gene3D" id="3.40.395.10">
    <property type="entry name" value="Adenoviral Proteinase, Chain A"/>
    <property type="match status" value="1"/>
</dbReference>
<reference evidence="5" key="1">
    <citation type="journal article" date="2014" name="Nat. Commun.">
        <title>The emerging biofuel crop Camelina sativa retains a highly undifferentiated hexaploid genome structure.</title>
        <authorList>
            <person name="Kagale S."/>
            <person name="Koh C."/>
            <person name="Nixon J."/>
            <person name="Bollina V."/>
            <person name="Clarke W.E."/>
            <person name="Tuteja R."/>
            <person name="Spillane C."/>
            <person name="Robinson S.J."/>
            <person name="Links M.G."/>
            <person name="Clarke C."/>
            <person name="Higgins E.E."/>
            <person name="Huebert T."/>
            <person name="Sharpe A.G."/>
            <person name="Parkin I.A."/>
        </authorList>
    </citation>
    <scope>NUCLEOTIDE SEQUENCE [LARGE SCALE GENOMIC DNA]</scope>
    <source>
        <strain evidence="5">cv. DH55</strain>
    </source>
</reference>
<dbReference type="SUPFAM" id="SSF54001">
    <property type="entry name" value="Cysteine proteinases"/>
    <property type="match status" value="1"/>
</dbReference>
<dbReference type="PROSITE" id="PS50600">
    <property type="entry name" value="ULP_PROTEASE"/>
    <property type="match status" value="1"/>
</dbReference>
<protein>
    <submittedName>
        <fullName evidence="6">Uncharacterized protein LOC109132991</fullName>
    </submittedName>
</protein>
<dbReference type="Proteomes" id="UP000694864">
    <property type="component" value="Chromosome 5"/>
</dbReference>
<comment type="similarity">
    <text evidence="1">Belongs to the peptidase C48 family.</text>
</comment>
<keyword evidence="3" id="KW-0378">Hydrolase</keyword>
<dbReference type="InterPro" id="IPR003653">
    <property type="entry name" value="Peptidase_C48_C"/>
</dbReference>